<dbReference type="AlphaFoldDB" id="A0A1P8K2N5"/>
<organism evidence="5 6">
    <name type="scientific">Rhodoferax koreensis</name>
    <dbReference type="NCBI Taxonomy" id="1842727"/>
    <lineage>
        <taxon>Bacteria</taxon>
        <taxon>Pseudomonadati</taxon>
        <taxon>Pseudomonadota</taxon>
        <taxon>Betaproteobacteria</taxon>
        <taxon>Burkholderiales</taxon>
        <taxon>Comamonadaceae</taxon>
        <taxon>Rhodoferax</taxon>
    </lineage>
</organism>
<sequence length="894" mass="99048">MIESAVADAPCISSVLAAKLSPPVTGIAQVRRRSLVDKVAGAGAVRLTVFRAPAGFGKTTAMLQLRERLAAQGVRTAWLTLDTTDNDASRFLDCFSAVACSLVPASRGDAAPMQKVESLYALAAPFAIFLDDFEAIHETAVLALLRATIERLPRGGQVIVGSRNLPDLGLARLRAHGQLLELDAEAMRFSLEEAQAYFRLRRLPELPFEAIRRLHQKTEGWVTALWLASLSLEREGPGSDFVEQFSGSSRAVADYLAEDVLAHQPAELREFLLRTSILRSLDASVCQALMPKVDAEHLLRTLDEQHLFLVSLAGQDRSYRYHGLFSDYLRARLARELPDDLARLHLAASGWYESQHRRVPAIEHAIEGGDYPHALALLEGTVQDFLEDGRMRMLARWFDAIPASDLRAYPLLQAMSVWPVLFTRGAWEAAATLAQADLGGSTDPQVIAHVNAQGPLLLAMQDRYDEAYASGTASMAQLPTHNAFADSMLRNAMAAVLSVMGEDREAQRLIDGARRVRGGSTFNRMYAESLDGMLDFQRGRLREATARFRIAISTTHRASYDYASGNAWAGMLYAATLYEANDLNGADHLVNIYLPLACDVGLPDHMILGQVIRTRIAFHRGDVGKAFETLSALEQLGHARQLDRLVASAKLERARQLLMQGNEQAATEELERAADPAVWERIRRQRLPAHEVEYLELARIRRDIHFGDARSTLEPLEREMELAARQSRQRRLLQLRVLYSLALQRSGKPAASTEILAGVLRQASQEGFVRMFVDEGEAIGRLVHHYYAVLHETPASRSDPILVAHVQRLIESFGPMTLDSAGTPAPHALMEPLTRKEIQILQLVEQGNSNSGISEKLKLSDSTVRTHLRNVNTKLNARSRAEAVAIARRLDVIR</sequence>
<evidence type="ECO:0000259" key="4">
    <source>
        <dbReference type="PROSITE" id="PS50043"/>
    </source>
</evidence>
<accession>A0A1P8K2N5</accession>
<keyword evidence="6" id="KW-1185">Reference proteome</keyword>
<evidence type="ECO:0000256" key="1">
    <source>
        <dbReference type="ARBA" id="ARBA00023015"/>
    </source>
</evidence>
<evidence type="ECO:0000256" key="2">
    <source>
        <dbReference type="ARBA" id="ARBA00023125"/>
    </source>
</evidence>
<dbReference type="GO" id="GO:0003677">
    <property type="term" value="F:DNA binding"/>
    <property type="evidence" value="ECO:0007669"/>
    <property type="project" value="UniProtKB-KW"/>
</dbReference>
<dbReference type="PROSITE" id="PS00622">
    <property type="entry name" value="HTH_LUXR_1"/>
    <property type="match status" value="1"/>
</dbReference>
<dbReference type="PANTHER" id="PTHR44688:SF25">
    <property type="entry name" value="HTH LUXR-TYPE DOMAIN-CONTAINING PROTEIN"/>
    <property type="match status" value="1"/>
</dbReference>
<protein>
    <submittedName>
        <fullName evidence="5">Helix-turn-helix transcriptional regulator</fullName>
    </submittedName>
</protein>
<dbReference type="InterPro" id="IPR000792">
    <property type="entry name" value="Tscrpt_reg_LuxR_C"/>
</dbReference>
<dbReference type="InterPro" id="IPR036388">
    <property type="entry name" value="WH-like_DNA-bd_sf"/>
</dbReference>
<dbReference type="OrthoDB" id="134985at2"/>
<dbReference type="CDD" id="cd06170">
    <property type="entry name" value="LuxR_C_like"/>
    <property type="match status" value="1"/>
</dbReference>
<proteinExistence type="predicted"/>
<dbReference type="Pfam" id="PF17874">
    <property type="entry name" value="TPR_MalT"/>
    <property type="match status" value="1"/>
</dbReference>
<evidence type="ECO:0000256" key="3">
    <source>
        <dbReference type="ARBA" id="ARBA00023163"/>
    </source>
</evidence>
<dbReference type="RefSeq" id="WP_076203849.1">
    <property type="nucleotide sequence ID" value="NZ_CP019236.1"/>
</dbReference>
<dbReference type="SMART" id="SM00421">
    <property type="entry name" value="HTH_LUXR"/>
    <property type="match status" value="1"/>
</dbReference>
<dbReference type="GO" id="GO:0006355">
    <property type="term" value="P:regulation of DNA-templated transcription"/>
    <property type="evidence" value="ECO:0007669"/>
    <property type="project" value="InterPro"/>
</dbReference>
<dbReference type="InterPro" id="IPR059106">
    <property type="entry name" value="WHD_MalT"/>
</dbReference>
<dbReference type="InterPro" id="IPR027417">
    <property type="entry name" value="P-loop_NTPase"/>
</dbReference>
<dbReference type="EMBL" id="CP019236">
    <property type="protein sequence ID" value="APW40270.1"/>
    <property type="molecule type" value="Genomic_DNA"/>
</dbReference>
<name>A0A1P8K2N5_9BURK</name>
<dbReference type="Pfam" id="PF25873">
    <property type="entry name" value="WHD_MalT"/>
    <property type="match status" value="1"/>
</dbReference>
<dbReference type="PRINTS" id="PR00038">
    <property type="entry name" value="HTHLUXR"/>
</dbReference>
<dbReference type="Pfam" id="PF00196">
    <property type="entry name" value="GerE"/>
    <property type="match status" value="1"/>
</dbReference>
<feature type="domain" description="HTH luxR-type" evidence="4">
    <location>
        <begin position="826"/>
        <end position="891"/>
    </location>
</feature>
<dbReference type="STRING" id="1842727.RD110_26250"/>
<dbReference type="Gene3D" id="1.10.10.10">
    <property type="entry name" value="Winged helix-like DNA-binding domain superfamily/Winged helix DNA-binding domain"/>
    <property type="match status" value="1"/>
</dbReference>
<reference evidence="5 6" key="1">
    <citation type="submission" date="2017-01" db="EMBL/GenBank/DDBJ databases">
        <authorList>
            <person name="Mah S.A."/>
            <person name="Swanson W.J."/>
            <person name="Moy G.W."/>
            <person name="Vacquier V.D."/>
        </authorList>
    </citation>
    <scope>NUCLEOTIDE SEQUENCE [LARGE SCALE GENOMIC DNA]</scope>
    <source>
        <strain evidence="5 6">DCY110</strain>
    </source>
</reference>
<keyword evidence="3" id="KW-0804">Transcription</keyword>
<dbReference type="KEGG" id="rhy:RD110_26250"/>
<dbReference type="InterPro" id="IPR041617">
    <property type="entry name" value="TPR_MalT"/>
</dbReference>
<gene>
    <name evidence="5" type="ORF">RD110_26250</name>
</gene>
<keyword evidence="1" id="KW-0805">Transcription regulation</keyword>
<dbReference type="InterPro" id="IPR011990">
    <property type="entry name" value="TPR-like_helical_dom_sf"/>
</dbReference>
<dbReference type="PROSITE" id="PS50043">
    <property type="entry name" value="HTH_LUXR_2"/>
    <property type="match status" value="1"/>
</dbReference>
<keyword evidence="2" id="KW-0238">DNA-binding</keyword>
<evidence type="ECO:0000313" key="5">
    <source>
        <dbReference type="EMBL" id="APW40270.1"/>
    </source>
</evidence>
<dbReference type="SUPFAM" id="SSF46894">
    <property type="entry name" value="C-terminal effector domain of the bipartite response regulators"/>
    <property type="match status" value="1"/>
</dbReference>
<dbReference type="PANTHER" id="PTHR44688">
    <property type="entry name" value="DNA-BINDING TRANSCRIPTIONAL ACTIVATOR DEVR_DOSR"/>
    <property type="match status" value="1"/>
</dbReference>
<dbReference type="InterPro" id="IPR016032">
    <property type="entry name" value="Sig_transdc_resp-reg_C-effctor"/>
</dbReference>
<dbReference type="Gene3D" id="1.25.40.10">
    <property type="entry name" value="Tetratricopeptide repeat domain"/>
    <property type="match status" value="1"/>
</dbReference>
<evidence type="ECO:0000313" key="6">
    <source>
        <dbReference type="Proteomes" id="UP000186609"/>
    </source>
</evidence>
<dbReference type="SUPFAM" id="SSF52540">
    <property type="entry name" value="P-loop containing nucleoside triphosphate hydrolases"/>
    <property type="match status" value="1"/>
</dbReference>
<dbReference type="Proteomes" id="UP000186609">
    <property type="component" value="Chromosome"/>
</dbReference>